<dbReference type="Pfam" id="PF07435">
    <property type="entry name" value="YycH"/>
    <property type="match status" value="1"/>
</dbReference>
<dbReference type="Proteomes" id="UP000242662">
    <property type="component" value="Unassembled WGS sequence"/>
</dbReference>
<proteinExistence type="predicted"/>
<dbReference type="AlphaFoldDB" id="A0A1G6LXJ5"/>
<evidence type="ECO:0000259" key="1">
    <source>
        <dbReference type="Pfam" id="PF07435"/>
    </source>
</evidence>
<protein>
    <submittedName>
        <fullName evidence="2">Two-component signal transduction system YycFG, regulatory protein YycH</fullName>
    </submittedName>
</protein>
<dbReference type="RefSeq" id="WP_090776199.1">
    <property type="nucleotide sequence ID" value="NZ_FMYM01000009.1"/>
</dbReference>
<name>A0A1G6LXJ5_9BACI</name>
<gene>
    <name evidence="2" type="ORF">SAMN05421737_10923</name>
</gene>
<dbReference type="OrthoDB" id="2382185at2"/>
<dbReference type="InterPro" id="IPR042274">
    <property type="entry name" value="YycH/YycI_2"/>
</dbReference>
<feature type="domain" description="Regulatory protein YycH" evidence="1">
    <location>
        <begin position="4"/>
        <end position="420"/>
    </location>
</feature>
<organism evidence="2 3">
    <name type="scientific">Shouchella lonarensis</name>
    <dbReference type="NCBI Taxonomy" id="1464122"/>
    <lineage>
        <taxon>Bacteria</taxon>
        <taxon>Bacillati</taxon>
        <taxon>Bacillota</taxon>
        <taxon>Bacilli</taxon>
        <taxon>Bacillales</taxon>
        <taxon>Bacillaceae</taxon>
        <taxon>Shouchella</taxon>
    </lineage>
</organism>
<keyword evidence="3" id="KW-1185">Reference proteome</keyword>
<dbReference type="STRING" id="1464122.SAMN05421737_10923"/>
<dbReference type="InterPro" id="IPR009996">
    <property type="entry name" value="YycH"/>
</dbReference>
<accession>A0A1G6LXJ5</accession>
<dbReference type="CDD" id="cd15787">
    <property type="entry name" value="YycH_N"/>
    <property type="match status" value="1"/>
</dbReference>
<sequence length="429" mass="49775">MRYERLKTLVLISLVVLSGWLTYQLWIFQPKIDDLDMGKEDKGADHVRLGDQRKIVDLLRPSQMVIHSGPSQYYLINSKEKSENLLSDIKKSKWVEMAENVDEMPSEGIEVIFPVSVPVTMLFEQSNVEEEIGFVKEKVLDRLFLYEDEEKDAVLMQFTSDNEDEVHTVSIEMSRAHFEAYLAVDEKSEVRAEIGGGDVQEDTFSPRWYVTAEAIEMDRYERYIDRLSADGMTKLFLEDGVITKGNVNGNRISTDGRRTVTVDAVQNFLEYDYQLSVESDGEPDTHILESSVSFINLFGGWTDQYMVGHWTMNTYGGEVEFYLYDNGYPIFPYPGMKEPPMKMWIKREGTSVRRYERPLIRLGQSIQISKPLMSPGVDVLTELDRQKVTVTDLKLGYDVKLSVEADRLIFEPRWFYKDDDGVWHRFLWD</sequence>
<dbReference type="Gene3D" id="3.30.310.160">
    <property type="entry name" value="YycH protein, domain 2"/>
    <property type="match status" value="1"/>
</dbReference>
<evidence type="ECO:0000313" key="2">
    <source>
        <dbReference type="EMBL" id="SDC47465.1"/>
    </source>
</evidence>
<dbReference type="EMBL" id="FMYM01000009">
    <property type="protein sequence ID" value="SDC47465.1"/>
    <property type="molecule type" value="Genomic_DNA"/>
</dbReference>
<evidence type="ECO:0000313" key="3">
    <source>
        <dbReference type="Proteomes" id="UP000242662"/>
    </source>
</evidence>
<reference evidence="3" key="1">
    <citation type="submission" date="2016-09" db="EMBL/GenBank/DDBJ databases">
        <authorList>
            <person name="Varghese N."/>
            <person name="Submissions S."/>
        </authorList>
    </citation>
    <scope>NUCLEOTIDE SEQUENCE [LARGE SCALE GENOMIC DNA]</scope>
    <source>
        <strain evidence="3">25nlg</strain>
    </source>
</reference>